<dbReference type="Proteomes" id="UP000031014">
    <property type="component" value="Unassembled WGS sequence"/>
</dbReference>
<reference evidence="1 2" key="1">
    <citation type="submission" date="2013-06" db="EMBL/GenBank/DDBJ databases">
        <title>Whole genome shotgun sequence of Bacillus selenatarsenatis SF-1.</title>
        <authorList>
            <person name="Kuroda M."/>
            <person name="Sei K."/>
            <person name="Yamashita M."/>
            <person name="Ike M."/>
        </authorList>
    </citation>
    <scope>NUCLEOTIDE SEQUENCE [LARGE SCALE GENOMIC DNA]</scope>
    <source>
        <strain evidence="1 2">SF-1</strain>
    </source>
</reference>
<dbReference type="STRING" id="1321606.SAMD00020551_2076"/>
<dbReference type="EMBL" id="BASE01000044">
    <property type="protein sequence ID" value="GAM13929.1"/>
    <property type="molecule type" value="Genomic_DNA"/>
</dbReference>
<protein>
    <submittedName>
        <fullName evidence="1">Uncharacterized protein</fullName>
    </submittedName>
</protein>
<accession>A0A0A8X3Y3</accession>
<organism evidence="1 2">
    <name type="scientific">Mesobacillus selenatarsenatis (strain DSM 18680 / JCM 14380 / FERM P-15431 / SF-1)</name>
    <dbReference type="NCBI Taxonomy" id="1321606"/>
    <lineage>
        <taxon>Bacteria</taxon>
        <taxon>Bacillati</taxon>
        <taxon>Bacillota</taxon>
        <taxon>Bacilli</taxon>
        <taxon>Bacillales</taxon>
        <taxon>Bacillaceae</taxon>
        <taxon>Mesobacillus</taxon>
    </lineage>
</organism>
<gene>
    <name evidence="1" type="ORF">SAMD00020551_2076</name>
</gene>
<evidence type="ECO:0000313" key="1">
    <source>
        <dbReference type="EMBL" id="GAM13929.1"/>
    </source>
</evidence>
<proteinExistence type="predicted"/>
<name>A0A0A8X3Y3_MESS1</name>
<dbReference type="AlphaFoldDB" id="A0A0A8X3Y3"/>
<keyword evidence="2" id="KW-1185">Reference proteome</keyword>
<evidence type="ECO:0000313" key="2">
    <source>
        <dbReference type="Proteomes" id="UP000031014"/>
    </source>
</evidence>
<sequence>MLFLITFISRKFLVCFVKKSYCQQKPEGVKLGGYFDIQNN</sequence>
<comment type="caution">
    <text evidence="1">The sequence shown here is derived from an EMBL/GenBank/DDBJ whole genome shotgun (WGS) entry which is preliminary data.</text>
</comment>